<dbReference type="Gene3D" id="3.30.230.60">
    <property type="entry name" value="Formaldehyde-activating enzyme"/>
    <property type="match status" value="1"/>
</dbReference>
<evidence type="ECO:0000313" key="3">
    <source>
        <dbReference type="EMBL" id="NRT55142.1"/>
    </source>
</evidence>
<dbReference type="Pfam" id="PF08714">
    <property type="entry name" value="Fae"/>
    <property type="match status" value="1"/>
</dbReference>
<keyword evidence="1" id="KW-0456">Lyase</keyword>
<keyword evidence="4" id="KW-1185">Reference proteome</keyword>
<dbReference type="Proteomes" id="UP001516061">
    <property type="component" value="Unassembled WGS sequence"/>
</dbReference>
<dbReference type="RefSeq" id="WP_173804134.1">
    <property type="nucleotide sequence ID" value="NZ_JABSNM010000003.1"/>
</dbReference>
<evidence type="ECO:0000313" key="4">
    <source>
        <dbReference type="Proteomes" id="UP001516061"/>
    </source>
</evidence>
<name>A0ABX2FYV1_9BURK</name>
<sequence>MTLPYTFHAGEATVLAAEGQFTDAMPEVLIGRVDGPVGQAFASMMAQTKGHTAMFAIRACNQMVRPATITVPKVTLKDMANIELFGGVVQSATADAVLDCVIEGVIPKALVDDLCIISLVWIDPRCATDPQLDKKDMYRTNYEATRLALRRALSNEPTIDELIANRHAIRHDMDDWSATPGDAAEAGAGG</sequence>
<evidence type="ECO:0000259" key="2">
    <source>
        <dbReference type="Pfam" id="PF08714"/>
    </source>
</evidence>
<dbReference type="InterPro" id="IPR014826">
    <property type="entry name" value="HCHO-activating_enzyme"/>
</dbReference>
<dbReference type="InterPro" id="IPR020568">
    <property type="entry name" value="Ribosomal_Su5_D2-typ_SF"/>
</dbReference>
<organism evidence="3 4">
    <name type="scientific">Sphaerotilus uruguayifluvii</name>
    <dbReference type="NCBI Taxonomy" id="2735897"/>
    <lineage>
        <taxon>Bacteria</taxon>
        <taxon>Pseudomonadati</taxon>
        <taxon>Pseudomonadota</taxon>
        <taxon>Betaproteobacteria</taxon>
        <taxon>Burkholderiales</taxon>
        <taxon>Sphaerotilaceae</taxon>
        <taxon>Sphaerotilus</taxon>
    </lineage>
</organism>
<dbReference type="EMBL" id="JABSNM010000003">
    <property type="protein sequence ID" value="NRT55142.1"/>
    <property type="molecule type" value="Genomic_DNA"/>
</dbReference>
<gene>
    <name evidence="3" type="ORF">HNQ01_000852</name>
</gene>
<comment type="caution">
    <text evidence="3">The sequence shown here is derived from an EMBL/GenBank/DDBJ whole genome shotgun (WGS) entry which is preliminary data.</text>
</comment>
<dbReference type="NCBIfam" id="TIGR03126">
    <property type="entry name" value="one_C_fae"/>
    <property type="match status" value="1"/>
</dbReference>
<evidence type="ECO:0000256" key="1">
    <source>
        <dbReference type="ARBA" id="ARBA00023239"/>
    </source>
</evidence>
<proteinExistence type="predicted"/>
<dbReference type="SUPFAM" id="SSF54211">
    <property type="entry name" value="Ribosomal protein S5 domain 2-like"/>
    <property type="match status" value="1"/>
</dbReference>
<feature type="domain" description="Formaldehyde-activating enzyme" evidence="2">
    <location>
        <begin position="10"/>
        <end position="173"/>
    </location>
</feature>
<dbReference type="InterPro" id="IPR037075">
    <property type="entry name" value="HCHO-activating_enzyme_sf"/>
</dbReference>
<accession>A0ABX2FYV1</accession>
<protein>
    <submittedName>
        <fullName evidence="3">Formaldehyde-activating enzyme</fullName>
    </submittedName>
</protein>
<reference evidence="3 4" key="1">
    <citation type="submission" date="2020-05" db="EMBL/GenBank/DDBJ databases">
        <title>Genomic Encyclopedia of Type Strains, Phase IV (KMG-V): Genome sequencing to study the core and pangenomes of soil and plant-associated prokaryotes.</title>
        <authorList>
            <person name="Whitman W."/>
        </authorList>
    </citation>
    <scope>NUCLEOTIDE SEQUENCE [LARGE SCALE GENOMIC DNA]</scope>
    <source>
        <strain evidence="3 4">C29</strain>
    </source>
</reference>